<proteinExistence type="predicted"/>
<dbReference type="InterPro" id="IPR011009">
    <property type="entry name" value="Kinase-like_dom_sf"/>
</dbReference>
<name>A0A6C0HYW7_9ZZZZ</name>
<dbReference type="EMBL" id="MN740045">
    <property type="protein sequence ID" value="QHT85784.1"/>
    <property type="molecule type" value="Genomic_DNA"/>
</dbReference>
<evidence type="ECO:0000313" key="2">
    <source>
        <dbReference type="EMBL" id="QHT85784.1"/>
    </source>
</evidence>
<dbReference type="SUPFAM" id="SSF56112">
    <property type="entry name" value="Protein kinase-like (PK-like)"/>
    <property type="match status" value="1"/>
</dbReference>
<feature type="compositionally biased region" description="Basic and acidic residues" evidence="1">
    <location>
        <begin position="430"/>
        <end position="439"/>
    </location>
</feature>
<reference evidence="2" key="1">
    <citation type="journal article" date="2020" name="Nature">
        <title>Giant virus diversity and host interactions through global metagenomics.</title>
        <authorList>
            <person name="Schulz F."/>
            <person name="Roux S."/>
            <person name="Paez-Espino D."/>
            <person name="Jungbluth S."/>
            <person name="Walsh D.A."/>
            <person name="Denef V.J."/>
            <person name="McMahon K.D."/>
            <person name="Konstantinidis K.T."/>
            <person name="Eloe-Fadrosh E.A."/>
            <person name="Kyrpides N.C."/>
            <person name="Woyke T."/>
        </authorList>
    </citation>
    <scope>NUCLEOTIDE SEQUENCE</scope>
    <source>
        <strain evidence="2">GVMAG-M-3300023184-182</strain>
    </source>
</reference>
<evidence type="ECO:0000256" key="1">
    <source>
        <dbReference type="SAM" id="MobiDB-lite"/>
    </source>
</evidence>
<dbReference type="AlphaFoldDB" id="A0A6C0HYW7"/>
<protein>
    <recommendedName>
        <fullName evidence="3">Protein kinase domain-containing protein</fullName>
    </recommendedName>
</protein>
<feature type="region of interest" description="Disordered" evidence="1">
    <location>
        <begin position="372"/>
        <end position="395"/>
    </location>
</feature>
<evidence type="ECO:0008006" key="3">
    <source>
        <dbReference type="Google" id="ProtNLM"/>
    </source>
</evidence>
<accession>A0A6C0HYW7</accession>
<organism evidence="2">
    <name type="scientific">viral metagenome</name>
    <dbReference type="NCBI Taxonomy" id="1070528"/>
    <lineage>
        <taxon>unclassified sequences</taxon>
        <taxon>metagenomes</taxon>
        <taxon>organismal metagenomes</taxon>
    </lineage>
</organism>
<feature type="compositionally biased region" description="Basic residues" evidence="1">
    <location>
        <begin position="446"/>
        <end position="463"/>
    </location>
</feature>
<feature type="region of interest" description="Disordered" evidence="1">
    <location>
        <begin position="430"/>
        <end position="463"/>
    </location>
</feature>
<dbReference type="Gene3D" id="1.10.510.10">
    <property type="entry name" value="Transferase(Phosphotransferase) domain 1"/>
    <property type="match status" value="1"/>
</dbReference>
<sequence length="463" mass="53581">MKGGVFLDKSQFGNRRQALMHFIENSDIRILSNNTISCISLLVKLKDGSPTPFKSIRLSQGLGRDVRQILLKIFPSDSTASKVVCTDIHLRERDRIEIATRRSLEMEVRTQMDIYFRTLMSDENFFDPICPCIIDFEFDSRNITVDKILEKLVPRDDSLHRLAHDKYQVMLTMNAGRRLSETRGEISIIAMEFLEGFTVGYDSIPIDIDARNADQEKLAALVKYEIEKLHDLGYAHGDIHLGNFMTSLTSEYLQGTQSESSVDKGRVLLIDFGRTQYKYTQRGYAAYGYDRLNMFNAGLRYTDKYTNEYIKSSVTAKCLERKTAFIDRNSLTAYDGLFKIRKLNHEGFFTKIFRSIFKRNEENREKLKRMIEAANRKPSSLGGENNKNNEKYENNHTEKSELIIIEEHGKLLEELYDEIDEFNKEDYKEDYSYSKEKTSKGGSIKSKSKSKSKSKTKKITNHN</sequence>